<keyword evidence="2 7" id="KW-0813">Transport</keyword>
<dbReference type="InterPro" id="IPR000971">
    <property type="entry name" value="Globin"/>
</dbReference>
<dbReference type="GO" id="GO:0031720">
    <property type="term" value="F:haptoglobin binding"/>
    <property type="evidence" value="ECO:0007669"/>
    <property type="project" value="TreeGrafter"/>
</dbReference>
<evidence type="ECO:0000256" key="7">
    <source>
        <dbReference type="RuleBase" id="RU000356"/>
    </source>
</evidence>
<keyword evidence="5" id="KW-0479">Metal-binding</keyword>
<dbReference type="GO" id="GO:0042744">
    <property type="term" value="P:hydrogen peroxide catabolic process"/>
    <property type="evidence" value="ECO:0007669"/>
    <property type="project" value="TreeGrafter"/>
</dbReference>
<name>K4FY85_CALMI</name>
<dbReference type="InterPro" id="IPR002338">
    <property type="entry name" value="Hemoglobin_a-typ"/>
</dbReference>
<evidence type="ECO:0000256" key="3">
    <source>
        <dbReference type="ARBA" id="ARBA00022617"/>
    </source>
</evidence>
<dbReference type="Gene3D" id="1.10.490.10">
    <property type="entry name" value="Globins"/>
    <property type="match status" value="1"/>
</dbReference>
<organism evidence="9">
    <name type="scientific">Callorhinchus milii</name>
    <name type="common">Ghost shark</name>
    <dbReference type="NCBI Taxonomy" id="7868"/>
    <lineage>
        <taxon>Eukaryota</taxon>
        <taxon>Metazoa</taxon>
        <taxon>Chordata</taxon>
        <taxon>Craniata</taxon>
        <taxon>Vertebrata</taxon>
        <taxon>Chondrichthyes</taxon>
        <taxon>Holocephali</taxon>
        <taxon>Chimaeriformes</taxon>
        <taxon>Callorhinchidae</taxon>
        <taxon>Callorhinchus</taxon>
    </lineage>
</organism>
<keyword evidence="6" id="KW-0408">Iron</keyword>
<dbReference type="InterPro" id="IPR050056">
    <property type="entry name" value="Hemoglobin_oxygen_transport"/>
</dbReference>
<keyword evidence="3 7" id="KW-0349">Heme</keyword>
<dbReference type="Pfam" id="PF00042">
    <property type="entry name" value="Globin"/>
    <property type="match status" value="1"/>
</dbReference>
<dbReference type="AlphaFoldDB" id="K4FY85"/>
<dbReference type="GO" id="GO:0020037">
    <property type="term" value="F:heme binding"/>
    <property type="evidence" value="ECO:0007669"/>
    <property type="project" value="InterPro"/>
</dbReference>
<evidence type="ECO:0000256" key="2">
    <source>
        <dbReference type="ARBA" id="ARBA00022448"/>
    </source>
</evidence>
<reference evidence="9" key="1">
    <citation type="journal article" date="2012" name="PLoS ONE">
        <title>Sequencing and Analysis of Full-Length cDNAs, 5'-ESTs and 3'-ESTs from a Cartilaginous Fish, the Elephant Shark (Callorhinchus milii).</title>
        <authorList>
            <person name="Tan Y.Y."/>
            <person name="Kodzius R."/>
            <person name="Tay B.H."/>
            <person name="Tay A."/>
            <person name="Brenner S."/>
            <person name="Venkatesh B."/>
        </authorList>
    </citation>
    <scope>NUCLEOTIDE SEQUENCE</scope>
    <source>
        <tissue evidence="9">Kidney</tissue>
    </source>
</reference>
<dbReference type="GO" id="GO:0043177">
    <property type="term" value="F:organic acid binding"/>
    <property type="evidence" value="ECO:0007669"/>
    <property type="project" value="TreeGrafter"/>
</dbReference>
<dbReference type="EMBL" id="JX052834">
    <property type="protein sequence ID" value="AFK11062.1"/>
    <property type="molecule type" value="mRNA"/>
</dbReference>
<dbReference type="PRINTS" id="PR00612">
    <property type="entry name" value="ALPHAHAEM"/>
</dbReference>
<dbReference type="GO" id="GO:0005833">
    <property type="term" value="C:hemoglobin complex"/>
    <property type="evidence" value="ECO:0007669"/>
    <property type="project" value="InterPro"/>
</dbReference>
<dbReference type="GO" id="GO:0005344">
    <property type="term" value="F:oxygen carrier activity"/>
    <property type="evidence" value="ECO:0007669"/>
    <property type="project" value="UniProtKB-KW"/>
</dbReference>
<dbReference type="InterPro" id="IPR012292">
    <property type="entry name" value="Globin/Proto"/>
</dbReference>
<dbReference type="GO" id="GO:0019825">
    <property type="term" value="F:oxygen binding"/>
    <property type="evidence" value="ECO:0007669"/>
    <property type="project" value="InterPro"/>
</dbReference>
<evidence type="ECO:0000256" key="5">
    <source>
        <dbReference type="ARBA" id="ARBA00022723"/>
    </source>
</evidence>
<dbReference type="CDD" id="cd08927">
    <property type="entry name" value="Hb-alpha-like"/>
    <property type="match status" value="1"/>
</dbReference>
<dbReference type="PANTHER" id="PTHR11442">
    <property type="entry name" value="HEMOGLOBIN FAMILY MEMBER"/>
    <property type="match status" value="1"/>
</dbReference>
<keyword evidence="4 7" id="KW-0561">Oxygen transport</keyword>
<evidence type="ECO:0000259" key="8">
    <source>
        <dbReference type="PROSITE" id="PS01033"/>
    </source>
</evidence>
<proteinExistence type="evidence at transcript level"/>
<protein>
    <submittedName>
        <fullName evidence="9">Hemoglobin subunit alpha</fullName>
    </submittedName>
</protein>
<dbReference type="GO" id="GO:0004601">
    <property type="term" value="F:peroxidase activity"/>
    <property type="evidence" value="ECO:0007669"/>
    <property type="project" value="TreeGrafter"/>
</dbReference>
<dbReference type="SUPFAM" id="SSF46458">
    <property type="entry name" value="Globin-like"/>
    <property type="match status" value="1"/>
</dbReference>
<sequence length="149" mass="16267">MSTSTSTSDYSAADRAELAALSKVLAQNAEAFGAEALARMFTVYAATKSYFKDYKDFTAAAPSIKAHGAKVVTALAKACDHLDDLKTHLHKLAAFHGSELKVDPANFQYLSYCLEVALAVHLTEFSPETHCALDKFLTNVCHELSSRYR</sequence>
<dbReference type="PROSITE" id="PS01033">
    <property type="entry name" value="GLOBIN"/>
    <property type="match status" value="1"/>
</dbReference>
<comment type="similarity">
    <text evidence="1 7">Belongs to the globin family.</text>
</comment>
<accession>K4FY85</accession>
<evidence type="ECO:0000256" key="4">
    <source>
        <dbReference type="ARBA" id="ARBA00022621"/>
    </source>
</evidence>
<feature type="domain" description="Globin" evidence="8">
    <location>
        <begin position="9"/>
        <end position="149"/>
    </location>
</feature>
<evidence type="ECO:0000256" key="6">
    <source>
        <dbReference type="ARBA" id="ARBA00023004"/>
    </source>
</evidence>
<dbReference type="GO" id="GO:0072562">
    <property type="term" value="C:blood microparticle"/>
    <property type="evidence" value="ECO:0007669"/>
    <property type="project" value="TreeGrafter"/>
</dbReference>
<dbReference type="InterPro" id="IPR009050">
    <property type="entry name" value="Globin-like_sf"/>
</dbReference>
<evidence type="ECO:0000256" key="1">
    <source>
        <dbReference type="ARBA" id="ARBA00008705"/>
    </source>
</evidence>
<dbReference type="GO" id="GO:0031838">
    <property type="term" value="C:haptoglobin-hemoglobin complex"/>
    <property type="evidence" value="ECO:0007669"/>
    <property type="project" value="TreeGrafter"/>
</dbReference>
<dbReference type="GO" id="GO:0046872">
    <property type="term" value="F:metal ion binding"/>
    <property type="evidence" value="ECO:0007669"/>
    <property type="project" value="UniProtKB-KW"/>
</dbReference>
<evidence type="ECO:0000313" key="9">
    <source>
        <dbReference type="EMBL" id="AFK11062.1"/>
    </source>
</evidence>